<dbReference type="RefSeq" id="WP_145608953.1">
    <property type="nucleotide sequence ID" value="NZ_JARPAF010000004.1"/>
</dbReference>
<dbReference type="Proteomes" id="UP000320516">
    <property type="component" value="Unassembled WGS sequence"/>
</dbReference>
<evidence type="ECO:0000256" key="1">
    <source>
        <dbReference type="ARBA" id="ARBA00022679"/>
    </source>
</evidence>
<dbReference type="PANTHER" id="PTHR43877">
    <property type="entry name" value="AMINOALKYLPHOSPHONATE N-ACETYLTRANSFERASE-RELATED-RELATED"/>
    <property type="match status" value="1"/>
</dbReference>
<dbReference type="InterPro" id="IPR050832">
    <property type="entry name" value="Bact_Acetyltransf"/>
</dbReference>
<dbReference type="Gene3D" id="3.40.630.30">
    <property type="match status" value="1"/>
</dbReference>
<evidence type="ECO:0000313" key="6">
    <source>
        <dbReference type="Proteomes" id="UP000320516"/>
    </source>
</evidence>
<dbReference type="InterPro" id="IPR000182">
    <property type="entry name" value="GNAT_dom"/>
</dbReference>
<dbReference type="InterPro" id="IPR016181">
    <property type="entry name" value="Acyl_CoA_acyltransferase"/>
</dbReference>
<dbReference type="PANTHER" id="PTHR43877:SF2">
    <property type="entry name" value="AMINOALKYLPHOSPHONATE N-ACETYLTRANSFERASE-RELATED"/>
    <property type="match status" value="1"/>
</dbReference>
<dbReference type="InterPro" id="IPR036390">
    <property type="entry name" value="WH_DNA-bd_sf"/>
</dbReference>
<dbReference type="Pfam" id="PF00583">
    <property type="entry name" value="Acetyltransf_1"/>
    <property type="match status" value="1"/>
</dbReference>
<accession>A0A560KII2</accession>
<protein>
    <submittedName>
        <fullName evidence="5">MarR family transcriptional regulator with acetyltransferase activity</fullName>
    </submittedName>
</protein>
<dbReference type="GO" id="GO:0003700">
    <property type="term" value="F:DNA-binding transcription factor activity"/>
    <property type="evidence" value="ECO:0007669"/>
    <property type="project" value="InterPro"/>
</dbReference>
<dbReference type="InterPro" id="IPR036388">
    <property type="entry name" value="WH-like_DNA-bd_sf"/>
</dbReference>
<dbReference type="InterPro" id="IPR000835">
    <property type="entry name" value="HTH_MarR-typ"/>
</dbReference>
<dbReference type="GO" id="GO:0016747">
    <property type="term" value="F:acyltransferase activity, transferring groups other than amino-acyl groups"/>
    <property type="evidence" value="ECO:0007669"/>
    <property type="project" value="InterPro"/>
</dbReference>
<dbReference type="Gene3D" id="1.10.10.10">
    <property type="entry name" value="Winged helix-like DNA-binding domain superfamily/Winged helix DNA-binding domain"/>
    <property type="match status" value="1"/>
</dbReference>
<keyword evidence="1 5" id="KW-0808">Transferase</keyword>
<name>A0A560KII2_9PROT</name>
<evidence type="ECO:0000256" key="2">
    <source>
        <dbReference type="ARBA" id="ARBA00023315"/>
    </source>
</evidence>
<reference evidence="5 6" key="1">
    <citation type="submission" date="2019-06" db="EMBL/GenBank/DDBJ databases">
        <title>Genomic Encyclopedia of Type Strains, Phase IV (KMG-V): Genome sequencing to study the core and pangenomes of soil and plant-associated prokaryotes.</title>
        <authorList>
            <person name="Whitman W."/>
        </authorList>
    </citation>
    <scope>NUCLEOTIDE SEQUENCE [LARGE SCALE GENOMIC DNA]</scope>
    <source>
        <strain evidence="5 6">BR 12005</strain>
    </source>
</reference>
<dbReference type="SUPFAM" id="SSF46785">
    <property type="entry name" value="Winged helix' DNA-binding domain"/>
    <property type="match status" value="1"/>
</dbReference>
<feature type="domain" description="HTH marR-type" evidence="3">
    <location>
        <begin position="1"/>
        <end position="136"/>
    </location>
</feature>
<dbReference type="CDD" id="cd04301">
    <property type="entry name" value="NAT_SF"/>
    <property type="match status" value="1"/>
</dbReference>
<dbReference type="PROSITE" id="PS50995">
    <property type="entry name" value="HTH_MARR_2"/>
    <property type="match status" value="1"/>
</dbReference>
<organism evidence="5 6">
    <name type="scientific">Nitrospirillum amazonense</name>
    <dbReference type="NCBI Taxonomy" id="28077"/>
    <lineage>
        <taxon>Bacteria</taxon>
        <taxon>Pseudomonadati</taxon>
        <taxon>Pseudomonadota</taxon>
        <taxon>Alphaproteobacteria</taxon>
        <taxon>Rhodospirillales</taxon>
        <taxon>Azospirillaceae</taxon>
        <taxon>Nitrospirillum</taxon>
    </lineage>
</organism>
<dbReference type="Pfam" id="PF12802">
    <property type="entry name" value="MarR_2"/>
    <property type="match status" value="1"/>
</dbReference>
<dbReference type="EMBL" id="VITV01000001">
    <property type="protein sequence ID" value="TWB83007.1"/>
    <property type="molecule type" value="Genomic_DNA"/>
</dbReference>
<keyword evidence="2" id="KW-0012">Acyltransferase</keyword>
<proteinExistence type="predicted"/>
<evidence type="ECO:0000259" key="4">
    <source>
        <dbReference type="PROSITE" id="PS51186"/>
    </source>
</evidence>
<gene>
    <name evidence="5" type="ORF">FBZ87_101720</name>
</gene>
<dbReference type="AlphaFoldDB" id="A0A560KII2"/>
<dbReference type="SMART" id="SM00347">
    <property type="entry name" value="HTH_MARR"/>
    <property type="match status" value="1"/>
</dbReference>
<dbReference type="SUPFAM" id="SSF55729">
    <property type="entry name" value="Acyl-CoA N-acyltransferases (Nat)"/>
    <property type="match status" value="1"/>
</dbReference>
<dbReference type="PROSITE" id="PS51186">
    <property type="entry name" value="GNAT"/>
    <property type="match status" value="1"/>
</dbReference>
<evidence type="ECO:0000313" key="5">
    <source>
        <dbReference type="EMBL" id="TWB83007.1"/>
    </source>
</evidence>
<evidence type="ECO:0000259" key="3">
    <source>
        <dbReference type="PROSITE" id="PS50995"/>
    </source>
</evidence>
<feature type="domain" description="N-acetyltransferase" evidence="4">
    <location>
        <begin position="143"/>
        <end position="295"/>
    </location>
</feature>
<sequence length="298" mass="33085">MDDDQLSRVRRFNRAVTHRIGVLDGNYLGSGRPLGEARLLFEIGREGTTVRELRARLGLDSGYISRLLRTFEAEGLTRLEPDARDARVRRVTLTPKGEREWDMLDQRSRDRAAALLEPLGPSQRQRLLDAMAEVERFLRASAVAIQPADPFSDEAQACLQAYFQELAARFDTGFDPARSAPAEPGDLVPPSGWFLVARLDGAAVGCGALKIQGDGYGEIKRMWVAPPVRGLGVAQRLLRALEERAAAAGVDVLRLDTNGSLTEARKLYARNGYGEIPPYNDNPYAQHWFEKRGLQSAR</sequence>
<comment type="caution">
    <text evidence="5">The sequence shown here is derived from an EMBL/GenBank/DDBJ whole genome shotgun (WGS) entry which is preliminary data.</text>
</comment>